<keyword evidence="6" id="KW-1185">Reference proteome</keyword>
<dbReference type="InterPro" id="IPR036390">
    <property type="entry name" value="WH_DNA-bd_sf"/>
</dbReference>
<dbReference type="Proteomes" id="UP000315395">
    <property type="component" value="Chromosome"/>
</dbReference>
<dbReference type="InterPro" id="IPR051081">
    <property type="entry name" value="HTH_MetalResp_TranReg"/>
</dbReference>
<reference evidence="5 6" key="1">
    <citation type="submission" date="2019-07" db="EMBL/GenBank/DDBJ databases">
        <title>complete genome sequencing of Ornithinimicrobium sp. H23M54.</title>
        <authorList>
            <person name="Bae J.-W."/>
            <person name="Lee S.-Y."/>
        </authorList>
    </citation>
    <scope>NUCLEOTIDE SEQUENCE [LARGE SCALE GENOMIC DNA]</scope>
    <source>
        <strain evidence="5 6">H23M54</strain>
    </source>
</reference>
<dbReference type="NCBIfam" id="NF033788">
    <property type="entry name" value="HTH_metalloreg"/>
    <property type="match status" value="1"/>
</dbReference>
<gene>
    <name evidence="5" type="ORF">FNH13_17910</name>
</gene>
<dbReference type="OrthoDB" id="3401849at2"/>
<keyword evidence="1" id="KW-0805">Transcription regulation</keyword>
<dbReference type="SMART" id="SM00418">
    <property type="entry name" value="HTH_ARSR"/>
    <property type="match status" value="1"/>
</dbReference>
<evidence type="ECO:0000313" key="5">
    <source>
        <dbReference type="EMBL" id="QDO90502.1"/>
    </source>
</evidence>
<dbReference type="InterPro" id="IPR011991">
    <property type="entry name" value="ArsR-like_HTH"/>
</dbReference>
<dbReference type="AlphaFoldDB" id="A0A516GG63"/>
<organism evidence="5 6">
    <name type="scientific">Ornithinimicrobium ciconiae</name>
    <dbReference type="NCBI Taxonomy" id="2594265"/>
    <lineage>
        <taxon>Bacteria</taxon>
        <taxon>Bacillati</taxon>
        <taxon>Actinomycetota</taxon>
        <taxon>Actinomycetes</taxon>
        <taxon>Micrococcales</taxon>
        <taxon>Ornithinimicrobiaceae</taxon>
        <taxon>Ornithinimicrobium</taxon>
    </lineage>
</organism>
<dbReference type="PANTHER" id="PTHR33154:SF33">
    <property type="entry name" value="TRANSCRIPTIONAL REPRESSOR SDPR"/>
    <property type="match status" value="1"/>
</dbReference>
<dbReference type="PROSITE" id="PS50987">
    <property type="entry name" value="HTH_ARSR_2"/>
    <property type="match status" value="1"/>
</dbReference>
<dbReference type="GO" id="GO:0003677">
    <property type="term" value="F:DNA binding"/>
    <property type="evidence" value="ECO:0007669"/>
    <property type="project" value="UniProtKB-KW"/>
</dbReference>
<dbReference type="InterPro" id="IPR001845">
    <property type="entry name" value="HTH_ArsR_DNA-bd_dom"/>
</dbReference>
<evidence type="ECO:0000256" key="3">
    <source>
        <dbReference type="ARBA" id="ARBA00023163"/>
    </source>
</evidence>
<keyword evidence="2" id="KW-0238">DNA-binding</keyword>
<dbReference type="PANTHER" id="PTHR33154">
    <property type="entry name" value="TRANSCRIPTIONAL REGULATOR, ARSR FAMILY"/>
    <property type="match status" value="1"/>
</dbReference>
<sequence>MTASNSGGRQRGSGTGGLDVAAALFHGLSDPSRLAILQHLTVGEHRVRDLTEHLGLAQSTVSAHLACLRDCGLVISRPQGRASMFSLTSAAELLGVLDAAERLLAASGYAVALCPNYGVGTAGNPVPEELRTHAGQEAGA</sequence>
<dbReference type="GO" id="GO:0003700">
    <property type="term" value="F:DNA-binding transcription factor activity"/>
    <property type="evidence" value="ECO:0007669"/>
    <property type="project" value="InterPro"/>
</dbReference>
<dbReference type="PRINTS" id="PR00778">
    <property type="entry name" value="HTHARSR"/>
</dbReference>
<dbReference type="InterPro" id="IPR036388">
    <property type="entry name" value="WH-like_DNA-bd_sf"/>
</dbReference>
<dbReference type="Pfam" id="PF01022">
    <property type="entry name" value="HTH_5"/>
    <property type="match status" value="1"/>
</dbReference>
<dbReference type="SUPFAM" id="SSF46785">
    <property type="entry name" value="Winged helix' DNA-binding domain"/>
    <property type="match status" value="1"/>
</dbReference>
<keyword evidence="3" id="KW-0804">Transcription</keyword>
<evidence type="ECO:0000259" key="4">
    <source>
        <dbReference type="PROSITE" id="PS50987"/>
    </source>
</evidence>
<feature type="domain" description="HTH arsR-type" evidence="4">
    <location>
        <begin position="13"/>
        <end position="108"/>
    </location>
</feature>
<dbReference type="Gene3D" id="1.10.10.10">
    <property type="entry name" value="Winged helix-like DNA-binding domain superfamily/Winged helix DNA-binding domain"/>
    <property type="match status" value="1"/>
</dbReference>
<protein>
    <submittedName>
        <fullName evidence="5">Winged helix-turn-helix transcriptional regulator</fullName>
    </submittedName>
</protein>
<dbReference type="KEGG" id="orz:FNH13_17910"/>
<dbReference type="EMBL" id="CP041616">
    <property type="protein sequence ID" value="QDO90502.1"/>
    <property type="molecule type" value="Genomic_DNA"/>
</dbReference>
<dbReference type="CDD" id="cd00090">
    <property type="entry name" value="HTH_ARSR"/>
    <property type="match status" value="1"/>
</dbReference>
<evidence type="ECO:0000256" key="2">
    <source>
        <dbReference type="ARBA" id="ARBA00023125"/>
    </source>
</evidence>
<evidence type="ECO:0000256" key="1">
    <source>
        <dbReference type="ARBA" id="ARBA00023015"/>
    </source>
</evidence>
<proteinExistence type="predicted"/>
<name>A0A516GG63_9MICO</name>
<accession>A0A516GG63</accession>
<evidence type="ECO:0000313" key="6">
    <source>
        <dbReference type="Proteomes" id="UP000315395"/>
    </source>
</evidence>